<feature type="binding site" evidence="8">
    <location>
        <begin position="74"/>
        <end position="81"/>
    </location>
    <ligand>
        <name>ATP</name>
        <dbReference type="ChEBI" id="CHEBI:30616"/>
    </ligand>
</feature>
<dbReference type="Gene3D" id="3.40.50.300">
    <property type="entry name" value="P-loop containing nucleotide triphosphate hydrolases"/>
    <property type="match status" value="1"/>
</dbReference>
<dbReference type="SMART" id="SM00421">
    <property type="entry name" value="HTH_LUXR"/>
    <property type="match status" value="1"/>
</dbReference>
<dbReference type="PROSITE" id="PS50043">
    <property type="entry name" value="HTH_LUXR_2"/>
    <property type="match status" value="1"/>
</dbReference>
<dbReference type="SUPFAM" id="SSF52540">
    <property type="entry name" value="P-loop containing nucleoside triphosphate hydrolases"/>
    <property type="match status" value="1"/>
</dbReference>
<keyword evidence="4 8" id="KW-0238">DNA-binding</keyword>
<evidence type="ECO:0000256" key="7">
    <source>
        <dbReference type="ARBA" id="ARBA00023277"/>
    </source>
</evidence>
<evidence type="ECO:0000256" key="5">
    <source>
        <dbReference type="ARBA" id="ARBA00023159"/>
    </source>
</evidence>
<keyword evidence="2 8" id="KW-0067">ATP-binding</keyword>
<dbReference type="Pfam" id="PF17874">
    <property type="entry name" value="TPR_MalT"/>
    <property type="match status" value="1"/>
</dbReference>
<dbReference type="NCBIfam" id="NF003420">
    <property type="entry name" value="PRK04841.1"/>
    <property type="match status" value="1"/>
</dbReference>
<dbReference type="HAMAP" id="MF_01247">
    <property type="entry name" value="HTH_type_MalT"/>
    <property type="match status" value="1"/>
</dbReference>
<dbReference type="InterPro" id="IPR000792">
    <property type="entry name" value="Tscrpt_reg_LuxR_C"/>
</dbReference>
<keyword evidence="6 8" id="KW-0804">Transcription</keyword>
<reference evidence="10" key="1">
    <citation type="submission" date="2022-06" db="EMBL/GenBank/DDBJ databases">
        <authorList>
            <person name="Goudenege D."/>
            <person name="Le Roux F."/>
        </authorList>
    </citation>
    <scope>NUCLEOTIDE SEQUENCE</scope>
    <source>
        <strain evidence="10">12-063</strain>
    </source>
</reference>
<evidence type="ECO:0000256" key="4">
    <source>
        <dbReference type="ARBA" id="ARBA00023125"/>
    </source>
</evidence>
<dbReference type="InterPro" id="IPR041617">
    <property type="entry name" value="TPR_MalT"/>
</dbReference>
<accession>A0ABM9FI32</accession>
<evidence type="ECO:0000256" key="3">
    <source>
        <dbReference type="ARBA" id="ARBA00023015"/>
    </source>
</evidence>
<keyword evidence="1 8" id="KW-0547">Nucleotide-binding</keyword>
<comment type="caution">
    <text evidence="10">The sequence shown here is derived from an EMBL/GenBank/DDBJ whole genome shotgun (WGS) entry which is preliminary data.</text>
</comment>
<evidence type="ECO:0000256" key="1">
    <source>
        <dbReference type="ARBA" id="ARBA00022741"/>
    </source>
</evidence>
<dbReference type="PANTHER" id="PTHR44688:SF16">
    <property type="entry name" value="DNA-BINDING TRANSCRIPTIONAL ACTIVATOR DEVR_DOSR"/>
    <property type="match status" value="1"/>
</dbReference>
<keyword evidence="5 8" id="KW-0010">Activator</keyword>
<evidence type="ECO:0000256" key="2">
    <source>
        <dbReference type="ARBA" id="ARBA00022840"/>
    </source>
</evidence>
<evidence type="ECO:0000256" key="8">
    <source>
        <dbReference type="HAMAP-Rule" id="MF_01247"/>
    </source>
</evidence>
<dbReference type="Gene3D" id="1.10.10.10">
    <property type="entry name" value="Winged helix-like DNA-binding domain superfamily/Winged helix DNA-binding domain"/>
    <property type="match status" value="1"/>
</dbReference>
<feature type="domain" description="HTH luxR-type" evidence="9">
    <location>
        <begin position="867"/>
        <end position="932"/>
    </location>
</feature>
<dbReference type="PRINTS" id="PR00038">
    <property type="entry name" value="HTHLUXR"/>
</dbReference>
<dbReference type="Pfam" id="PF00196">
    <property type="entry name" value="GerE"/>
    <property type="match status" value="1"/>
</dbReference>
<comment type="subunit">
    <text evidence="8">Monomer in solution. Oligomerizes to an active state in the presence of the positive effectors ATP and maltotriose.</text>
</comment>
<evidence type="ECO:0000256" key="6">
    <source>
        <dbReference type="ARBA" id="ARBA00023163"/>
    </source>
</evidence>
<dbReference type="InterPro" id="IPR036388">
    <property type="entry name" value="WH-like_DNA-bd_sf"/>
</dbReference>
<keyword evidence="11" id="KW-1185">Reference proteome</keyword>
<dbReference type="Pfam" id="PF25873">
    <property type="entry name" value="WHD_MalT"/>
    <property type="match status" value="1"/>
</dbReference>
<dbReference type="Gene3D" id="1.25.40.10">
    <property type="entry name" value="Tetratricopeptide repeat domain"/>
    <property type="match status" value="1"/>
</dbReference>
<dbReference type="InterPro" id="IPR027417">
    <property type="entry name" value="P-loop_NTPase"/>
</dbReference>
<organism evidence="10 11">
    <name type="scientific">Vibrio aestuarianus</name>
    <dbReference type="NCBI Taxonomy" id="28171"/>
    <lineage>
        <taxon>Bacteria</taxon>
        <taxon>Pseudomonadati</taxon>
        <taxon>Pseudomonadota</taxon>
        <taxon>Gammaproteobacteria</taxon>
        <taxon>Vibrionales</taxon>
        <taxon>Vibrionaceae</taxon>
        <taxon>Vibrio</taxon>
    </lineage>
</organism>
<dbReference type="InterPro" id="IPR023768">
    <property type="entry name" value="Tscrpt_reg_HTH_MalT"/>
</dbReference>
<comment type="similarity">
    <text evidence="8">Belongs to the MalT family.</text>
</comment>
<dbReference type="EMBL" id="CALYLK010000001">
    <property type="protein sequence ID" value="CAH8192198.1"/>
    <property type="molecule type" value="Genomic_DNA"/>
</dbReference>
<dbReference type="CDD" id="cd06170">
    <property type="entry name" value="LuxR_C_like"/>
    <property type="match status" value="1"/>
</dbReference>
<dbReference type="PROSITE" id="PS00622">
    <property type="entry name" value="HTH_LUXR_1"/>
    <property type="match status" value="1"/>
</dbReference>
<dbReference type="InterPro" id="IPR059106">
    <property type="entry name" value="WHD_MalT"/>
</dbReference>
<dbReference type="SUPFAM" id="SSF48452">
    <property type="entry name" value="TPR-like"/>
    <property type="match status" value="1"/>
</dbReference>
<dbReference type="Proteomes" id="UP001152658">
    <property type="component" value="Unassembled WGS sequence"/>
</dbReference>
<dbReference type="PANTHER" id="PTHR44688">
    <property type="entry name" value="DNA-BINDING TRANSCRIPTIONAL ACTIVATOR DEVR_DOSR"/>
    <property type="match status" value="1"/>
</dbReference>
<keyword evidence="7 8" id="KW-0119">Carbohydrate metabolism</keyword>
<proteinExistence type="inferred from homology"/>
<evidence type="ECO:0000313" key="10">
    <source>
        <dbReference type="EMBL" id="CAH8192198.1"/>
    </source>
</evidence>
<evidence type="ECO:0000259" key="9">
    <source>
        <dbReference type="PROSITE" id="PS50043"/>
    </source>
</evidence>
<keyword evidence="3 8" id="KW-0805">Transcription regulation</keyword>
<name>A0ABM9FI32_9VIBR</name>
<dbReference type="InterPro" id="IPR011990">
    <property type="entry name" value="TPR-like_helical_dom_sf"/>
</dbReference>
<gene>
    <name evidence="8 10" type="primary">malT</name>
    <name evidence="10" type="ORF">VAE063_1000320</name>
</gene>
<comment type="activity regulation">
    <text evidence="8">Activated by ATP and maltotriose, which are both required for DNA binding.</text>
</comment>
<dbReference type="InterPro" id="IPR016032">
    <property type="entry name" value="Sig_transdc_resp-reg_C-effctor"/>
</dbReference>
<evidence type="ECO:0000313" key="11">
    <source>
        <dbReference type="Proteomes" id="UP001152658"/>
    </source>
</evidence>
<protein>
    <recommendedName>
        <fullName evidence="8">HTH-type transcriptional regulator MalT</fullName>
    </recommendedName>
    <alternativeName>
        <fullName evidence="8">ATP-dependent transcriptional activator MalT</fullName>
    </alternativeName>
</protein>
<comment type="function">
    <text evidence="8">Positively regulates the transcription of the maltose regulon whose gene products are responsible for uptake and catabolism of malto-oligosaccharides. Specifically binds to the promoter region of its target genes, recognizing a short DNA motif called the MalT box.</text>
</comment>
<dbReference type="SUPFAM" id="SSF46894">
    <property type="entry name" value="C-terminal effector domain of the bipartite response regulators"/>
    <property type="match status" value="1"/>
</dbReference>
<dbReference type="GO" id="GO:0003677">
    <property type="term" value="F:DNA binding"/>
    <property type="evidence" value="ECO:0007669"/>
    <property type="project" value="UniProtKB-KW"/>
</dbReference>
<sequence>MFNSTTFYQTQNDKLRNKVRNCAFDKVTITNGIWKMWIPSKLTRPGRLHNAIVRPRVLELLAQAPCYKLVLFRSPAGYGKTTMAAQWLSDKPNVGWYSIDESDNDAFRFMNYLLQAINKATHHSCPNAQKLAERRQFSSLHSLFSEVFAEMSAFNKECYVVLDDYHLISDDEIHEAMRFFLKHMPDNLTLVVTSRATPPLGTANLRVRDLMIEIGNRLLAFDTEETTRFFNQRVVDGVDDDTANNLRTYVEGWPSALQLIALQAQHQKRTLAQTAESVSQFNHAHLWDYLVEEVFDLLDKETRQFLMQCSVLDHFNDVLVTALTKRDDALSMIESLNRYGLFIYPLEGEHNWYRFHNLFAEFLAHERLARIPQQEQELHRAAAHAWLAESTPHQALRHARLANDADLLAAILTQYGWKMFNQGELATLEEAINQLSPTQLYSEPKLCMLQAWLAQSQHRYNDVGDLLAKADKEMNALNVKLTTKEQGEFNALRAQVAINQNEPEKALELAELSLSQLDHTVYRSRIVATSVVGEVNHVLGQLSRALSMMQQTEKLGRQYQVFHQVLWALLQQSEILIAQGYVQAAFEVQDVAFKLIEEQQLQQVPLHEFLLRVRAQILWCWNRLDEAEECAYKGLRVLGNHSPSKHLHSYSMLARIAIGRGELDKAGKFIEQIQHLLKQSTYHVDWTANASLSLILFWQARGDNESMQQWLDATIRPEKACNHFSQLQWRNIARCQIHLGLLDEAAQTIAFLQSEATTYQLLTDTNRNLIVEAVLATTLHDDELAKEKLKEALKLTNQTGMIGNFLIDGAKIGHLLEKLASRSELGDLERHRAQQLMKEISTTQRSRSVHFDEEFVEKLVNHPNIPELVRTSPLTQREWQVLGLIYSGFSNEQIAQELDVAGTTIKTHIRNLYQKLNIANRKEAISTAENLLQLMGY</sequence>